<name>A0A286RGV0_9BACT</name>
<dbReference type="PROSITE" id="PS00061">
    <property type="entry name" value="ADH_SHORT"/>
    <property type="match status" value="1"/>
</dbReference>
<dbReference type="SMART" id="SM00822">
    <property type="entry name" value="PKS_KR"/>
    <property type="match status" value="1"/>
</dbReference>
<dbReference type="InterPro" id="IPR002347">
    <property type="entry name" value="SDR_fam"/>
</dbReference>
<keyword evidence="11" id="KW-1185">Reference proteome</keyword>
<sequence>MSDAQTRRIQVDLSGKVACVTGAGRGIGRAIAVTLGQAGASVACVDVNLEMAQETAATIRSFGKGQAEAFPCDVTDSNQVNATVESIVEKFGGLHILVNNAGITRDGLLLRMKDEQWDAVIAVNLRGTFLFTRAAARYLIRAGGARVINIASISGLMGNPGQANYSASKAGVIGFTRTVAKELASRQVTVNAIAPGFIATEMAHALGEQALEEIKKRTPLGRLGDPQDVADLALFLASDSAAFITGTVIRVDGGLAE</sequence>
<comment type="similarity">
    <text evidence="2 8">Belongs to the short-chain dehydrogenases/reductases (SDR) family.</text>
</comment>
<evidence type="ECO:0000313" key="11">
    <source>
        <dbReference type="Proteomes" id="UP000215086"/>
    </source>
</evidence>
<dbReference type="PANTHER" id="PTHR42760">
    <property type="entry name" value="SHORT-CHAIN DEHYDROGENASES/REDUCTASES FAMILY MEMBER"/>
    <property type="match status" value="1"/>
</dbReference>
<dbReference type="EMBL" id="CP018477">
    <property type="protein sequence ID" value="ASV75194.1"/>
    <property type="molecule type" value="Genomic_DNA"/>
</dbReference>
<dbReference type="PANTHER" id="PTHR42760:SF133">
    <property type="entry name" value="3-OXOACYL-[ACYL-CARRIER-PROTEIN] REDUCTASE"/>
    <property type="match status" value="1"/>
</dbReference>
<dbReference type="InterPro" id="IPR036291">
    <property type="entry name" value="NAD(P)-bd_dom_sf"/>
</dbReference>
<gene>
    <name evidence="10" type="ORF">THTE_2592</name>
</gene>
<dbReference type="NCBIfam" id="TIGR01830">
    <property type="entry name" value="3oxo_ACP_reduc"/>
    <property type="match status" value="1"/>
</dbReference>
<dbReference type="PRINTS" id="PR00080">
    <property type="entry name" value="SDRFAMILY"/>
</dbReference>
<dbReference type="GO" id="GO:0048038">
    <property type="term" value="F:quinone binding"/>
    <property type="evidence" value="ECO:0007669"/>
    <property type="project" value="TreeGrafter"/>
</dbReference>
<evidence type="ECO:0000256" key="3">
    <source>
        <dbReference type="ARBA" id="ARBA00022857"/>
    </source>
</evidence>
<dbReference type="SUPFAM" id="SSF51735">
    <property type="entry name" value="NAD(P)-binding Rossmann-fold domains"/>
    <property type="match status" value="1"/>
</dbReference>
<reference evidence="10 11" key="1">
    <citation type="journal article" name="Front. Microbiol.">
        <title>Sugar Metabolism of the First Thermophilic Planctomycete Thermogutta terrifontis: Comparative Genomic and Transcriptomic Approaches.</title>
        <authorList>
            <person name="Elcheninov A.G."/>
            <person name="Menzel P."/>
            <person name="Gudbergsdottir S.R."/>
            <person name="Slesarev A.I."/>
            <person name="Kadnikov V.V."/>
            <person name="Krogh A."/>
            <person name="Bonch-Osmolovskaya E.A."/>
            <person name="Peng X."/>
            <person name="Kublanov I.V."/>
        </authorList>
    </citation>
    <scope>NUCLEOTIDE SEQUENCE [LARGE SCALE GENOMIC DNA]</scope>
    <source>
        <strain evidence="10 11">R1</strain>
    </source>
</reference>
<dbReference type="OrthoDB" id="9803333at2"/>
<dbReference type="GO" id="GO:0006633">
    <property type="term" value="P:fatty acid biosynthetic process"/>
    <property type="evidence" value="ECO:0007669"/>
    <property type="project" value="UniProtKB-UniPathway"/>
</dbReference>
<evidence type="ECO:0000256" key="5">
    <source>
        <dbReference type="ARBA" id="ARBA00048508"/>
    </source>
</evidence>
<dbReference type="AlphaFoldDB" id="A0A286RGV0"/>
<keyword evidence="3 7" id="KW-0521">NADP</keyword>
<dbReference type="NCBIfam" id="NF005559">
    <property type="entry name" value="PRK07231.1"/>
    <property type="match status" value="1"/>
</dbReference>
<evidence type="ECO:0000313" key="10">
    <source>
        <dbReference type="EMBL" id="ASV75194.1"/>
    </source>
</evidence>
<evidence type="ECO:0000259" key="9">
    <source>
        <dbReference type="SMART" id="SM00822"/>
    </source>
</evidence>
<evidence type="ECO:0000256" key="4">
    <source>
        <dbReference type="ARBA" id="ARBA00023002"/>
    </source>
</evidence>
<evidence type="ECO:0000256" key="1">
    <source>
        <dbReference type="ARBA" id="ARBA00002607"/>
    </source>
</evidence>
<comment type="function">
    <text evidence="1 8">Catalyzes the NADPH-dependent reduction of beta-ketoacyl-ACP substrates to beta-hydroxyacyl-ACP products, the first reductive step in the elongation cycle of fatty acid biosynthesis.</text>
</comment>
<evidence type="ECO:0000256" key="6">
    <source>
        <dbReference type="PIRSR" id="PIRSR611284-1"/>
    </source>
</evidence>
<evidence type="ECO:0000256" key="2">
    <source>
        <dbReference type="ARBA" id="ARBA00006484"/>
    </source>
</evidence>
<dbReference type="InterPro" id="IPR011284">
    <property type="entry name" value="3oxo_ACP_reduc"/>
</dbReference>
<dbReference type="Pfam" id="PF13561">
    <property type="entry name" value="adh_short_C2"/>
    <property type="match status" value="1"/>
</dbReference>
<protein>
    <recommendedName>
        <fullName evidence="8">3-oxoacyl-[acyl-carrier-protein] reductase</fullName>
        <ecNumber evidence="8">1.1.1.100</ecNumber>
    </recommendedName>
</protein>
<accession>A0A286RGV0</accession>
<dbReference type="KEGG" id="ttf:THTE_2592"/>
<keyword evidence="4 8" id="KW-0560">Oxidoreductase</keyword>
<dbReference type="RefSeq" id="WP_095415326.1">
    <property type="nucleotide sequence ID" value="NZ_CP018477.1"/>
</dbReference>
<feature type="binding site" evidence="7">
    <location>
        <begin position="22"/>
        <end position="25"/>
    </location>
    <ligand>
        <name>NADP(+)</name>
        <dbReference type="ChEBI" id="CHEBI:58349"/>
    </ligand>
</feature>
<keyword evidence="8" id="KW-0444">Lipid biosynthesis</keyword>
<comment type="pathway">
    <text evidence="8">Lipid metabolism; fatty acid biosynthesis.</text>
</comment>
<comment type="catalytic activity">
    <reaction evidence="5 8">
        <text>a (3R)-hydroxyacyl-[ACP] + NADP(+) = a 3-oxoacyl-[ACP] + NADPH + H(+)</text>
        <dbReference type="Rhea" id="RHEA:17397"/>
        <dbReference type="Rhea" id="RHEA-COMP:9916"/>
        <dbReference type="Rhea" id="RHEA-COMP:9945"/>
        <dbReference type="ChEBI" id="CHEBI:15378"/>
        <dbReference type="ChEBI" id="CHEBI:57783"/>
        <dbReference type="ChEBI" id="CHEBI:58349"/>
        <dbReference type="ChEBI" id="CHEBI:78776"/>
        <dbReference type="ChEBI" id="CHEBI:78827"/>
        <dbReference type="EC" id="1.1.1.100"/>
    </reaction>
</comment>
<organism evidence="10 11">
    <name type="scientific">Thermogutta terrifontis</name>
    <dbReference type="NCBI Taxonomy" id="1331910"/>
    <lineage>
        <taxon>Bacteria</taxon>
        <taxon>Pseudomonadati</taxon>
        <taxon>Planctomycetota</taxon>
        <taxon>Planctomycetia</taxon>
        <taxon>Pirellulales</taxon>
        <taxon>Thermoguttaceae</taxon>
        <taxon>Thermogutta</taxon>
    </lineage>
</organism>
<dbReference type="Gene3D" id="3.40.50.720">
    <property type="entry name" value="NAD(P)-binding Rossmann-like Domain"/>
    <property type="match status" value="1"/>
</dbReference>
<dbReference type="CDD" id="cd05333">
    <property type="entry name" value="BKR_SDR_c"/>
    <property type="match status" value="1"/>
</dbReference>
<dbReference type="NCBIfam" id="NF009466">
    <property type="entry name" value="PRK12826.1-2"/>
    <property type="match status" value="1"/>
</dbReference>
<comment type="subunit">
    <text evidence="8">Homotetramer.</text>
</comment>
<keyword evidence="8" id="KW-0443">Lipid metabolism</keyword>
<dbReference type="InterPro" id="IPR057326">
    <property type="entry name" value="KR_dom"/>
</dbReference>
<dbReference type="PRINTS" id="PR00081">
    <property type="entry name" value="GDHRDH"/>
</dbReference>
<dbReference type="NCBIfam" id="NF004198">
    <property type="entry name" value="PRK05653.1-3"/>
    <property type="match status" value="1"/>
</dbReference>
<dbReference type="FunFam" id="3.40.50.720:FF:000115">
    <property type="entry name" value="3-oxoacyl-[acyl-carrier-protein] reductase FabG"/>
    <property type="match status" value="1"/>
</dbReference>
<dbReference type="GO" id="GO:0051287">
    <property type="term" value="F:NAD binding"/>
    <property type="evidence" value="ECO:0007669"/>
    <property type="project" value="UniProtKB-UniRule"/>
</dbReference>
<keyword evidence="8" id="KW-0276">Fatty acid metabolism</keyword>
<feature type="active site" description="Proton acceptor" evidence="6">
    <location>
        <position position="165"/>
    </location>
</feature>
<dbReference type="GO" id="GO:0004316">
    <property type="term" value="F:3-oxoacyl-[acyl-carrier-protein] reductase (NADPH) activity"/>
    <property type="evidence" value="ECO:0007669"/>
    <property type="project" value="UniProtKB-UniRule"/>
</dbReference>
<evidence type="ECO:0000256" key="7">
    <source>
        <dbReference type="PIRSR" id="PIRSR611284-2"/>
    </source>
</evidence>
<dbReference type="EC" id="1.1.1.100" evidence="8"/>
<dbReference type="Proteomes" id="UP000215086">
    <property type="component" value="Chromosome"/>
</dbReference>
<feature type="binding site" evidence="7">
    <location>
        <position position="100"/>
    </location>
    <ligand>
        <name>NADP(+)</name>
        <dbReference type="ChEBI" id="CHEBI:58349"/>
    </ligand>
</feature>
<dbReference type="InterPro" id="IPR020904">
    <property type="entry name" value="Sc_DH/Rdtase_CS"/>
</dbReference>
<evidence type="ECO:0000256" key="8">
    <source>
        <dbReference type="RuleBase" id="RU366074"/>
    </source>
</evidence>
<feature type="binding site" evidence="7">
    <location>
        <position position="198"/>
    </location>
    <ligand>
        <name>NADP(+)</name>
        <dbReference type="ChEBI" id="CHEBI:58349"/>
    </ligand>
</feature>
<keyword evidence="8" id="KW-0275">Fatty acid biosynthesis</keyword>
<feature type="binding site" evidence="7">
    <location>
        <begin position="165"/>
        <end position="169"/>
    </location>
    <ligand>
        <name>NADP(+)</name>
        <dbReference type="ChEBI" id="CHEBI:58349"/>
    </ligand>
</feature>
<proteinExistence type="inferred from homology"/>
<dbReference type="UniPathway" id="UPA00094"/>
<feature type="domain" description="Ketoreductase" evidence="9">
    <location>
        <begin position="16"/>
        <end position="201"/>
    </location>
</feature>